<dbReference type="InterPro" id="IPR011009">
    <property type="entry name" value="Kinase-like_dom_sf"/>
</dbReference>
<keyword evidence="2" id="KW-0723">Serine/threonine-protein kinase</keyword>
<comment type="subcellular location">
    <subcellularLocation>
        <location evidence="1">Membrane</location>
        <topology evidence="1">Single-pass membrane protein</topology>
    </subcellularLocation>
</comment>
<evidence type="ECO:0000313" key="19">
    <source>
        <dbReference type="Proteomes" id="UP000324705"/>
    </source>
</evidence>
<dbReference type="PANTHER" id="PTHR27002:SF372">
    <property type="entry name" value="OS04G0197200 PROTEIN"/>
    <property type="match status" value="1"/>
</dbReference>
<keyword evidence="5 15" id="KW-0732">Signal</keyword>
<evidence type="ECO:0000256" key="8">
    <source>
        <dbReference type="ARBA" id="ARBA00022777"/>
    </source>
</evidence>
<feature type="domain" description="Gnk2-homologous" evidence="17">
    <location>
        <begin position="32"/>
        <end position="134"/>
    </location>
</feature>
<dbReference type="PANTHER" id="PTHR27002">
    <property type="entry name" value="RECEPTOR-LIKE SERINE/THREONINE-PROTEIN KINASE SD1-8"/>
    <property type="match status" value="1"/>
</dbReference>
<dbReference type="GO" id="GO:0005524">
    <property type="term" value="F:ATP binding"/>
    <property type="evidence" value="ECO:0007669"/>
    <property type="project" value="UniProtKB-UniRule"/>
</dbReference>
<evidence type="ECO:0000313" key="18">
    <source>
        <dbReference type="EMBL" id="VAH96422.1"/>
    </source>
</evidence>
<keyword evidence="9 13" id="KW-0067">ATP-binding</keyword>
<evidence type="ECO:0000256" key="5">
    <source>
        <dbReference type="ARBA" id="ARBA00022729"/>
    </source>
</evidence>
<evidence type="ECO:0000256" key="11">
    <source>
        <dbReference type="ARBA" id="ARBA00023136"/>
    </source>
</evidence>
<dbReference type="GO" id="GO:0005886">
    <property type="term" value="C:plasma membrane"/>
    <property type="evidence" value="ECO:0007669"/>
    <property type="project" value="TreeGrafter"/>
</dbReference>
<evidence type="ECO:0000256" key="4">
    <source>
        <dbReference type="ARBA" id="ARBA00022692"/>
    </source>
</evidence>
<dbReference type="FunFam" id="3.30.200.20:FF:000162">
    <property type="entry name" value="Adenine nucleotide alpha hydrolase-like domain kinase"/>
    <property type="match status" value="1"/>
</dbReference>
<dbReference type="Gene3D" id="1.10.510.10">
    <property type="entry name" value="Transferase(Phosphotransferase) domain 1"/>
    <property type="match status" value="1"/>
</dbReference>
<name>A0A9R0SKF2_TRITD</name>
<evidence type="ECO:0008006" key="20">
    <source>
        <dbReference type="Google" id="ProtNLM"/>
    </source>
</evidence>
<keyword evidence="8" id="KW-0418">Kinase</keyword>
<dbReference type="EMBL" id="LT934117">
    <property type="protein sequence ID" value="VAH96422.1"/>
    <property type="molecule type" value="Genomic_DNA"/>
</dbReference>
<dbReference type="PROSITE" id="PS50011">
    <property type="entry name" value="PROTEIN_KINASE_DOM"/>
    <property type="match status" value="1"/>
</dbReference>
<keyword evidence="3" id="KW-0808">Transferase</keyword>
<dbReference type="Pfam" id="PF01657">
    <property type="entry name" value="Stress-antifung"/>
    <property type="match status" value="2"/>
</dbReference>
<dbReference type="Proteomes" id="UP000324705">
    <property type="component" value="Chromosome 4A"/>
</dbReference>
<evidence type="ECO:0000256" key="2">
    <source>
        <dbReference type="ARBA" id="ARBA00022527"/>
    </source>
</evidence>
<keyword evidence="4 14" id="KW-0812">Transmembrane</keyword>
<dbReference type="AlphaFoldDB" id="A0A9R0SKF2"/>
<dbReference type="Pfam" id="PF07714">
    <property type="entry name" value="PK_Tyr_Ser-Thr"/>
    <property type="match status" value="1"/>
</dbReference>
<evidence type="ECO:0000259" key="16">
    <source>
        <dbReference type="PROSITE" id="PS50011"/>
    </source>
</evidence>
<dbReference type="GO" id="GO:0004674">
    <property type="term" value="F:protein serine/threonine kinase activity"/>
    <property type="evidence" value="ECO:0007669"/>
    <property type="project" value="UniProtKB-KW"/>
</dbReference>
<reference evidence="18 19" key="1">
    <citation type="submission" date="2017-09" db="EMBL/GenBank/DDBJ databases">
        <authorList>
            <consortium name="International Durum Wheat Genome Sequencing Consortium (IDWGSC)"/>
            <person name="Milanesi L."/>
        </authorList>
    </citation>
    <scope>NUCLEOTIDE SEQUENCE [LARGE SCALE GENOMIC DNA]</scope>
    <source>
        <strain evidence="19">cv. Svevo</strain>
    </source>
</reference>
<gene>
    <name evidence="18" type="ORF">TRITD_4Av1G207920</name>
</gene>
<dbReference type="PROSITE" id="PS00108">
    <property type="entry name" value="PROTEIN_KINASE_ST"/>
    <property type="match status" value="1"/>
</dbReference>
<dbReference type="SUPFAM" id="SSF56112">
    <property type="entry name" value="Protein kinase-like (PK-like)"/>
    <property type="match status" value="1"/>
</dbReference>
<proteinExistence type="predicted"/>
<dbReference type="FunFam" id="1.10.510.10:FF:000129">
    <property type="entry name" value="cysteine-rich receptor-like protein kinase 10"/>
    <property type="match status" value="1"/>
</dbReference>
<dbReference type="SMART" id="SM00220">
    <property type="entry name" value="S_TKc"/>
    <property type="match status" value="1"/>
</dbReference>
<keyword evidence="7 13" id="KW-0547">Nucleotide-binding</keyword>
<evidence type="ECO:0000256" key="9">
    <source>
        <dbReference type="ARBA" id="ARBA00022840"/>
    </source>
</evidence>
<evidence type="ECO:0000256" key="14">
    <source>
        <dbReference type="SAM" id="Phobius"/>
    </source>
</evidence>
<sequence>MPSPALALALLLLAASIAASQAETKCLDSVASPSAAPAPPTSNTTNSSAFQANVLTLLNALPRAAAPTGFASLSLGTGRDRAFVRGLCRGDTTPSECLASLQAGVLDSRGKCASNRSVASWYDKCYITYADTNATNNYNYEVRSLDVLSDIPTSFDRSSHDQEFYSLLDRLVARAASAGGTGEAKFATGEAVYAPNGTMYGLAECMRDLSGEECNQCLQLLLTPMPSCCNGYQGGTVQNFNCRLRVQAYAYYDLALDAPPPAAAPPGPISSLGKRRLQQVILDVGISVGTLLVLVVVLACVFRQRRRIKANKENQDNAGDGMNYISLEALRAATSNFSINNKLGEGGFGEVFKGELQDGTKIAVKRLLKDSAQGLDELKNELMLANRLKHKNLVQLLGVCLREKLMVYEYMPNGSLHTSLFSSEKAHQLDWTKRSMIISGIARGLLYLHQESRLKVIHRDLKPSNILLDLDMTPKISDFGLSRAFGGDQSMDITKRPVGTIGYMSPEYAYCGQVSTKSDMYSFGVIVLEIVTGRRNNRSVEDDTACRSLLSYVWEKWSAGSMEGVVDPSLAGRYPDSEVRNCVQIGLLCVQRNPSARPTASEVVVMLDSHSMSMTMRTPPRPAFCFAQPGIISPSLSYHSNLDAPGSSNDVTISDVQPR</sequence>
<dbReference type="CDD" id="cd23509">
    <property type="entry name" value="Gnk2-like"/>
    <property type="match status" value="2"/>
</dbReference>
<dbReference type="PROSITE" id="PS00107">
    <property type="entry name" value="PROTEIN_KINASE_ATP"/>
    <property type="match status" value="1"/>
</dbReference>
<evidence type="ECO:0000256" key="13">
    <source>
        <dbReference type="PROSITE-ProRule" id="PRU10141"/>
    </source>
</evidence>
<organism evidence="18 19">
    <name type="scientific">Triticum turgidum subsp. durum</name>
    <name type="common">Durum wheat</name>
    <name type="synonym">Triticum durum</name>
    <dbReference type="NCBI Taxonomy" id="4567"/>
    <lineage>
        <taxon>Eukaryota</taxon>
        <taxon>Viridiplantae</taxon>
        <taxon>Streptophyta</taxon>
        <taxon>Embryophyta</taxon>
        <taxon>Tracheophyta</taxon>
        <taxon>Spermatophyta</taxon>
        <taxon>Magnoliopsida</taxon>
        <taxon>Liliopsida</taxon>
        <taxon>Poales</taxon>
        <taxon>Poaceae</taxon>
        <taxon>BOP clade</taxon>
        <taxon>Pooideae</taxon>
        <taxon>Triticodae</taxon>
        <taxon>Triticeae</taxon>
        <taxon>Triticinae</taxon>
        <taxon>Triticum</taxon>
    </lineage>
</organism>
<keyword evidence="11 14" id="KW-0472">Membrane</keyword>
<dbReference type="InterPro" id="IPR002902">
    <property type="entry name" value="GNK2"/>
</dbReference>
<keyword evidence="6" id="KW-0677">Repeat</keyword>
<keyword evidence="12" id="KW-0325">Glycoprotein</keyword>
<dbReference type="InterPro" id="IPR017441">
    <property type="entry name" value="Protein_kinase_ATP_BS"/>
</dbReference>
<feature type="domain" description="Gnk2-homologous" evidence="17">
    <location>
        <begin position="142"/>
        <end position="251"/>
    </location>
</feature>
<dbReference type="InterPro" id="IPR000719">
    <property type="entry name" value="Prot_kinase_dom"/>
</dbReference>
<dbReference type="InterPro" id="IPR038408">
    <property type="entry name" value="GNK2_sf"/>
</dbReference>
<dbReference type="InterPro" id="IPR008271">
    <property type="entry name" value="Ser/Thr_kinase_AS"/>
</dbReference>
<evidence type="ECO:0000256" key="15">
    <source>
        <dbReference type="SAM" id="SignalP"/>
    </source>
</evidence>
<evidence type="ECO:0000256" key="7">
    <source>
        <dbReference type="ARBA" id="ARBA00022741"/>
    </source>
</evidence>
<dbReference type="Gramene" id="TRITD4Av1G207920.3">
    <property type="protein sequence ID" value="TRITD4Av1G207920.3"/>
    <property type="gene ID" value="TRITD4Av1G207920"/>
</dbReference>
<feature type="binding site" evidence="13">
    <location>
        <position position="365"/>
    </location>
    <ligand>
        <name>ATP</name>
        <dbReference type="ChEBI" id="CHEBI:30616"/>
    </ligand>
</feature>
<dbReference type="GO" id="GO:0006950">
    <property type="term" value="P:response to stress"/>
    <property type="evidence" value="ECO:0007669"/>
    <property type="project" value="UniProtKB-ARBA"/>
</dbReference>
<feature type="chain" id="PRO_5040330246" description="Cysteine-rich receptor-like protein kinase" evidence="15">
    <location>
        <begin position="23"/>
        <end position="659"/>
    </location>
</feature>
<keyword evidence="19" id="KW-1185">Reference proteome</keyword>
<dbReference type="InterPro" id="IPR001245">
    <property type="entry name" value="Ser-Thr/Tyr_kinase_cat_dom"/>
</dbReference>
<feature type="domain" description="Protein kinase" evidence="16">
    <location>
        <begin position="337"/>
        <end position="613"/>
    </location>
</feature>
<evidence type="ECO:0000259" key="17">
    <source>
        <dbReference type="PROSITE" id="PS51473"/>
    </source>
</evidence>
<evidence type="ECO:0000256" key="10">
    <source>
        <dbReference type="ARBA" id="ARBA00022989"/>
    </source>
</evidence>
<evidence type="ECO:0000256" key="6">
    <source>
        <dbReference type="ARBA" id="ARBA00022737"/>
    </source>
</evidence>
<dbReference type="CDD" id="cd14066">
    <property type="entry name" value="STKc_IRAK"/>
    <property type="match status" value="1"/>
</dbReference>
<evidence type="ECO:0000256" key="12">
    <source>
        <dbReference type="ARBA" id="ARBA00023180"/>
    </source>
</evidence>
<dbReference type="Gene3D" id="3.30.430.20">
    <property type="entry name" value="Gnk2 domain, C-X8-C-X2-C motif"/>
    <property type="match status" value="2"/>
</dbReference>
<evidence type="ECO:0000256" key="1">
    <source>
        <dbReference type="ARBA" id="ARBA00004167"/>
    </source>
</evidence>
<feature type="transmembrane region" description="Helical" evidence="14">
    <location>
        <begin position="280"/>
        <end position="302"/>
    </location>
</feature>
<dbReference type="Gene3D" id="3.30.200.20">
    <property type="entry name" value="Phosphorylase Kinase, domain 1"/>
    <property type="match status" value="1"/>
</dbReference>
<keyword evidence="10 14" id="KW-1133">Transmembrane helix</keyword>
<dbReference type="PROSITE" id="PS51473">
    <property type="entry name" value="GNK2"/>
    <property type="match status" value="2"/>
</dbReference>
<protein>
    <recommendedName>
        <fullName evidence="20">Cysteine-rich receptor-like protein kinase</fullName>
    </recommendedName>
</protein>
<evidence type="ECO:0000256" key="3">
    <source>
        <dbReference type="ARBA" id="ARBA00022679"/>
    </source>
</evidence>
<feature type="signal peptide" evidence="15">
    <location>
        <begin position="1"/>
        <end position="22"/>
    </location>
</feature>
<accession>A0A9R0SKF2</accession>